<dbReference type="InterPro" id="IPR036116">
    <property type="entry name" value="FN3_sf"/>
</dbReference>
<feature type="chain" id="PRO_5032945419" evidence="2">
    <location>
        <begin position="26"/>
        <end position="2514"/>
    </location>
</feature>
<dbReference type="GO" id="GO:0046872">
    <property type="term" value="F:metal ion binding"/>
    <property type="evidence" value="ECO:0007669"/>
    <property type="project" value="InterPro"/>
</dbReference>
<dbReference type="Pfam" id="PF00404">
    <property type="entry name" value="Dockerin_1"/>
    <property type="match status" value="1"/>
</dbReference>
<dbReference type="Gene3D" id="3.60.21.10">
    <property type="match status" value="1"/>
</dbReference>
<sequence length="2514" mass="273988">MRRRMLTVLLALCMVVSLIPMQVLAVDAKAEGGLGTLGIQQISEKKYAVTPDVTEYEWILNNASLTQQMMGHVMEIKVGKGSTASVAVGYGDDDIKTIQTGRNWAMTETTKQAQSMQTRRSTNVVGAINAGGYDMSNGRPTGAFIMSGTVINEPTSTTFWIDKDGNAHITSAQECNAALADGNVLEAVASFGDIFEDGHARSDLDNSTRASRTAIGIKADGTVVMMMVDGRQAPYSVGMTMAEVGATMESLGCVQAVNLDGGGSSTFATQREGESENDTSAGLTLRCRPSDGYERKVSNTIMVLSKAQPTGQFDHAVLTPNAEVYTPGSTVQFSAAGVDAAGGSAAVPQDAVWTVLSGSGRIDANSGLYTAADTCGKVTVGLKSAGKIVGQTSIQVQWPDKLGFTNTSVSIDFGQTSDLTFKPTWQGREVKYKDGDFEWSIDENGLSYKHTIKVEEYYYPFWMKGVPYFADARWYQLSLALDGHVGDIKNVSYKVDSGVVCYSSDYKIDALKINADKNGTVWATESVSHISSSFYKNTDGAVIADNIKNDVAKKNAAGTNYDYAVRGLKQTADYSFSLGQFSDNQYTADSETSVRGTIRVALKHDTSIAGQIEAVVGMEPFVLMDFEDHNGTNAKEYWSTHVGPSSAGGSGQLLPEEVKRDRLWIRDTTGKGVIFPEGYNQIVSADEDENVRFGQYAFKLGYDFTKVDPTVVAAADFGFSGDLLVNTVQPTKIGMWIKVPAACKGDNSVLKAVLKGGAFEADLATSYMKFNEDGSISYVDDKQLNGTAAYVQYYSYNTDGTVSGSTLNDWAGKDWTWVEADISSFQMPVDVARGYTVRVVSAQNCAKGSGYLYIDNLQFIYGTNTNDTTRPVLESITEKGSGTVLAGKGSTVLSSGTLTFYAVYSDSELTDKYATGIDQSGIRVLLDGTDYTDQLEINEGSLYLKGVNLRNGSHTLSIRLKDFYGNVTTETRTFRVEDAEGQRSAIDVLPQPEAPEIGKEYALSIVNNTGEPVTKAEITVDFSTMGNAAKYLQDAIVESSDDYLLTLEKTDRQAKITITRKSAQRSLLARLFGADDYVSELGYLIINIPADAAQDSKLKYTVTQGSYTIADGTENGKTYTFSGTAQEVALTAGYHLNCEWAIVGMPTELTVTNADGNAVSRATIYQVNGAGASVSMGKTNMKGKLTRTFDTAGEYTFYAEKANSGRSWNQRVIVCERTAENEGKPFGIMTNGVSEPNAKSITWLTQIDGSAAVAQVKYSTSADLSNAVTVEGTSALQTFVQSSRGDALRSNRVYLTGLQPGATYYYQVGDGETWSDTQSFKMPAEGAESTNFFILGDIQSSNTSNLDRSLRALRDSETSYDFAIQTGDAIDDVTNYIGNWRPFLNAVNSKTLSGVDMIHVMGNHEYYGDPDGEISNAIYDLPVSTENSWYKMEYGKVCVVAINNGKKLAETLADIAENLTTDCIWKVLVAHEPIYGTESVSATPEIISSIEKAGFDFVFGGDDHAYARTYPMIGGIAQPENSRGGVVYYVCGDLSGKSNEFHDRDEYAEAISHNDYTGMYLTVQATTETFTVRAIDYQGNLLDTYTERRTDCELGNHKVDASSKYDMSTGTITCVTCGTALKPTGEYAFSGLLNTTDGKQVILKNGVPMKNEFASRGDSRYHACANGYAYVTAQSDSRTCVTGGYITYTCPECGAKDRSDFQRPVDHKWDDNHICTVCHTKGIDINSKEVVFKLGTPEKPRDLTPIPSYYYSGSGVRPGSFAKRGDYVLTQNNDANLINGRIPDLYVQWPDSKNVGKAEIECEGRGDYYGSKTLTYIIVPNDVKNLKCETSTETTLTLSWSAALGAEYYEVFQCNKNNDKGTRTSLGTTYETTFSVTGLTADTDYYFVAAGRTKVPTENNEVYNSAKWSNILHARTAPNPSDVTGVSAVVDGQRIALAEVDGAKYLFLPSSTDLTKLSLTFVTEPLSDRIALSGNKGTVYWSSSVDLTAVADVNAAGYREITASVGSGQTITFRVMQASPISTVYLTSSNSAQGRDWVDRDKKNITTGSMSMVSADGGSIYSGELKQIKARGNSTFTYADKKSYQIKLNTASDLLGNQEQVKTWVLLASYFDATQMHDKLMKDLATKLGLAYTASCNWVNLYYDGEYRGVYLLSEKNSVGAASVAITDMEEAYKAQNPSYGDNMSTALSQNAYGQQFQYTKGLQEPANITGGYLIELNHNMWDEASGFKTRQGVAFNVKSPEWCGEAAMRYISEYYQDFEDAVYATDKSGAYTGYNASTGKYFYDYVDMDSLVKVFLLQELSLNCDGFISSVYFYKDADGKMFAGPIWDQDMTFGTGWTKTNAADIEDYHYLAKALIQIPAFKTAVVEYYSSTFAPAVREWLGNNGTIAHHYNLLKDSAAMNYKLWDFIRIGDPKADGHIWQGASYDSVVADMTSWIEARLSVMDKRFAQQTTLAGDVNGDGDVDIFDVYALSRYLAGYEVEGIIPANGDINGDGDVDIFDAWTLQRRLAGYND</sequence>
<dbReference type="Pfam" id="PF09992">
    <property type="entry name" value="NAGPA"/>
    <property type="match status" value="1"/>
</dbReference>
<evidence type="ECO:0000313" key="6">
    <source>
        <dbReference type="Proteomes" id="UP000681343"/>
    </source>
</evidence>
<dbReference type="GO" id="GO:0004553">
    <property type="term" value="F:hydrolase activity, hydrolyzing O-glycosyl compounds"/>
    <property type="evidence" value="ECO:0007669"/>
    <property type="project" value="InterPro"/>
</dbReference>
<evidence type="ECO:0000256" key="2">
    <source>
        <dbReference type="SAM" id="SignalP"/>
    </source>
</evidence>
<dbReference type="SUPFAM" id="SSF63446">
    <property type="entry name" value="Type I dockerin domain"/>
    <property type="match status" value="1"/>
</dbReference>
<feature type="domain" description="Fibronectin type-III" evidence="3">
    <location>
        <begin position="1819"/>
        <end position="1919"/>
    </location>
</feature>
<dbReference type="SUPFAM" id="SSF49363">
    <property type="entry name" value="Purple acid phosphatase, N-terminal domain"/>
    <property type="match status" value="1"/>
</dbReference>
<dbReference type="InterPro" id="IPR004843">
    <property type="entry name" value="Calcineurin-like_PHP"/>
</dbReference>
<feature type="domain" description="Dockerin" evidence="4">
    <location>
        <begin position="2451"/>
        <end position="2514"/>
    </location>
</feature>
<dbReference type="GO" id="GO:0003993">
    <property type="term" value="F:acid phosphatase activity"/>
    <property type="evidence" value="ECO:0007669"/>
    <property type="project" value="InterPro"/>
</dbReference>
<reference evidence="5" key="1">
    <citation type="submission" date="2020-09" db="EMBL/GenBank/DDBJ databases">
        <title>New species isolated from human feces.</title>
        <authorList>
            <person name="Kitahara M."/>
            <person name="Shigeno Y."/>
            <person name="Shime M."/>
            <person name="Matsumoto Y."/>
            <person name="Nakamura S."/>
            <person name="Motooka D."/>
            <person name="Fukuoka S."/>
            <person name="Nishikawa H."/>
            <person name="Benno Y."/>
        </authorList>
    </citation>
    <scope>NUCLEOTIDE SEQUENCE</scope>
    <source>
        <strain evidence="5">MM35</strain>
    </source>
</reference>
<dbReference type="InterPro" id="IPR036439">
    <property type="entry name" value="Dockerin_dom_sf"/>
</dbReference>
<dbReference type="SUPFAM" id="SSF49265">
    <property type="entry name" value="Fibronectin type III"/>
    <property type="match status" value="1"/>
</dbReference>
<dbReference type="KEGG" id="vfa:MM35RIKEN_01230"/>
<dbReference type="GO" id="GO:0000272">
    <property type="term" value="P:polysaccharide catabolic process"/>
    <property type="evidence" value="ECO:0007669"/>
    <property type="project" value="InterPro"/>
</dbReference>
<dbReference type="PANTHER" id="PTHR40446:SF2">
    <property type="entry name" value="N-ACETYLGLUCOSAMINE-1-PHOSPHODIESTER ALPHA-N-ACETYLGLUCOSAMINIDASE"/>
    <property type="match status" value="1"/>
</dbReference>
<dbReference type="Proteomes" id="UP000681343">
    <property type="component" value="Chromosome"/>
</dbReference>
<proteinExistence type="predicted"/>
<evidence type="ECO:0000313" key="5">
    <source>
        <dbReference type="EMBL" id="BCK77931.1"/>
    </source>
</evidence>
<feature type="signal peptide" evidence="2">
    <location>
        <begin position="1"/>
        <end position="25"/>
    </location>
</feature>
<dbReference type="InterPro" id="IPR008963">
    <property type="entry name" value="Purple_acid_Pase-like_N"/>
</dbReference>
<dbReference type="PROSITE" id="PS50853">
    <property type="entry name" value="FN3"/>
    <property type="match status" value="1"/>
</dbReference>
<evidence type="ECO:0000259" key="4">
    <source>
        <dbReference type="PROSITE" id="PS51766"/>
    </source>
</evidence>
<dbReference type="Pfam" id="PF00041">
    <property type="entry name" value="fn3"/>
    <property type="match status" value="1"/>
</dbReference>
<evidence type="ECO:0000256" key="1">
    <source>
        <dbReference type="ARBA" id="ARBA00022729"/>
    </source>
</evidence>
<dbReference type="Pfam" id="PF00149">
    <property type="entry name" value="Metallophos"/>
    <property type="match status" value="1"/>
</dbReference>
<dbReference type="Pfam" id="PF16656">
    <property type="entry name" value="Pur_ac_phosph_N"/>
    <property type="match status" value="1"/>
</dbReference>
<dbReference type="CDD" id="cd14256">
    <property type="entry name" value="Dockerin_I"/>
    <property type="match status" value="1"/>
</dbReference>
<dbReference type="Gene3D" id="1.10.1330.10">
    <property type="entry name" value="Dockerin domain"/>
    <property type="match status" value="1"/>
</dbReference>
<dbReference type="InterPro" id="IPR018711">
    <property type="entry name" value="NAGPA"/>
</dbReference>
<name>A0A810PXM9_9FIRM</name>
<accession>A0A810PXM9</accession>
<dbReference type="SUPFAM" id="SSF56300">
    <property type="entry name" value="Metallo-dependent phosphatases"/>
    <property type="match status" value="1"/>
</dbReference>
<dbReference type="InterPro" id="IPR003961">
    <property type="entry name" value="FN3_dom"/>
</dbReference>
<keyword evidence="1 2" id="KW-0732">Signal</keyword>
<dbReference type="PANTHER" id="PTHR40446">
    <property type="entry name" value="N-ACETYLGLUCOSAMINE-1-PHOSPHODIESTER ALPHA-N-ACETYLGLUCOSAMINIDASE"/>
    <property type="match status" value="1"/>
</dbReference>
<dbReference type="InterPro" id="IPR029052">
    <property type="entry name" value="Metallo-depent_PP-like"/>
</dbReference>
<dbReference type="EMBL" id="AP023415">
    <property type="protein sequence ID" value="BCK77931.1"/>
    <property type="molecule type" value="Genomic_DNA"/>
</dbReference>
<dbReference type="SMART" id="SM00060">
    <property type="entry name" value="FN3"/>
    <property type="match status" value="1"/>
</dbReference>
<dbReference type="Gene3D" id="2.60.40.10">
    <property type="entry name" value="Immunoglobulins"/>
    <property type="match status" value="1"/>
</dbReference>
<dbReference type="Gene3D" id="2.60.40.380">
    <property type="entry name" value="Purple acid phosphatase-like, N-terminal"/>
    <property type="match status" value="1"/>
</dbReference>
<protein>
    <submittedName>
        <fullName evidence="5">Uncharacterized protein</fullName>
    </submittedName>
</protein>
<keyword evidence="6" id="KW-1185">Reference proteome</keyword>
<dbReference type="InterPro" id="IPR002105">
    <property type="entry name" value="Dockerin_1_rpt"/>
</dbReference>
<evidence type="ECO:0000259" key="3">
    <source>
        <dbReference type="PROSITE" id="PS50853"/>
    </source>
</evidence>
<dbReference type="InterPro" id="IPR015914">
    <property type="entry name" value="PAPs_N"/>
</dbReference>
<dbReference type="PROSITE" id="PS51766">
    <property type="entry name" value="DOCKERIN"/>
    <property type="match status" value="1"/>
</dbReference>
<gene>
    <name evidence="5" type="ORF">MM35RIKEN_01230</name>
</gene>
<dbReference type="InterPro" id="IPR013783">
    <property type="entry name" value="Ig-like_fold"/>
</dbReference>
<dbReference type="InterPro" id="IPR016134">
    <property type="entry name" value="Dockerin_dom"/>
</dbReference>
<organism evidence="5 6">
    <name type="scientific">Vescimonas fastidiosa</name>
    <dbReference type="NCBI Taxonomy" id="2714353"/>
    <lineage>
        <taxon>Bacteria</taxon>
        <taxon>Bacillati</taxon>
        <taxon>Bacillota</taxon>
        <taxon>Clostridia</taxon>
        <taxon>Eubacteriales</taxon>
        <taxon>Oscillospiraceae</taxon>
        <taxon>Vescimonas</taxon>
    </lineage>
</organism>
<dbReference type="Pfam" id="PF08757">
    <property type="entry name" value="CotH"/>
    <property type="match status" value="1"/>
</dbReference>
<dbReference type="InterPro" id="IPR014867">
    <property type="entry name" value="Spore_coat_CotH_CotH2/3/7"/>
</dbReference>